<feature type="region of interest" description="Disordered" evidence="1">
    <location>
        <begin position="27"/>
        <end position="47"/>
    </location>
</feature>
<evidence type="ECO:0000313" key="2">
    <source>
        <dbReference type="EMBL" id="GBP20938.1"/>
    </source>
</evidence>
<sequence>MSGKFGYLERILETARRMDITVWISSPNDERPAATDAGGGTGGARQTASPCGFWAALGGCGSCLFPQGLVEDAEAGRKLAPVGTEFLAA</sequence>
<comment type="caution">
    <text evidence="2">The sequence shown here is derived from an EMBL/GenBank/DDBJ whole genome shotgun (WGS) entry which is preliminary data.</text>
</comment>
<dbReference type="EMBL" id="BGZK01000124">
    <property type="protein sequence ID" value="GBP20938.1"/>
    <property type="molecule type" value="Genomic_DNA"/>
</dbReference>
<evidence type="ECO:0000256" key="1">
    <source>
        <dbReference type="SAM" id="MobiDB-lite"/>
    </source>
</evidence>
<organism evidence="2 3">
    <name type="scientific">Eumeta variegata</name>
    <name type="common">Bagworm moth</name>
    <name type="synonym">Eumeta japonica</name>
    <dbReference type="NCBI Taxonomy" id="151549"/>
    <lineage>
        <taxon>Eukaryota</taxon>
        <taxon>Metazoa</taxon>
        <taxon>Ecdysozoa</taxon>
        <taxon>Arthropoda</taxon>
        <taxon>Hexapoda</taxon>
        <taxon>Insecta</taxon>
        <taxon>Pterygota</taxon>
        <taxon>Neoptera</taxon>
        <taxon>Endopterygota</taxon>
        <taxon>Lepidoptera</taxon>
        <taxon>Glossata</taxon>
        <taxon>Ditrysia</taxon>
        <taxon>Tineoidea</taxon>
        <taxon>Psychidae</taxon>
        <taxon>Oiketicinae</taxon>
        <taxon>Eumeta</taxon>
    </lineage>
</organism>
<protein>
    <submittedName>
        <fullName evidence="2">Uncharacterized protein</fullName>
    </submittedName>
</protein>
<accession>A0A4C1U3U9</accession>
<gene>
    <name evidence="2" type="ORF">EVAR_9507_1</name>
</gene>
<dbReference type="AlphaFoldDB" id="A0A4C1U3U9"/>
<reference evidence="2 3" key="1">
    <citation type="journal article" date="2019" name="Commun. Biol.">
        <title>The bagworm genome reveals a unique fibroin gene that provides high tensile strength.</title>
        <authorList>
            <person name="Kono N."/>
            <person name="Nakamura H."/>
            <person name="Ohtoshi R."/>
            <person name="Tomita M."/>
            <person name="Numata K."/>
            <person name="Arakawa K."/>
        </authorList>
    </citation>
    <scope>NUCLEOTIDE SEQUENCE [LARGE SCALE GENOMIC DNA]</scope>
</reference>
<proteinExistence type="predicted"/>
<evidence type="ECO:0000313" key="3">
    <source>
        <dbReference type="Proteomes" id="UP000299102"/>
    </source>
</evidence>
<keyword evidence="3" id="KW-1185">Reference proteome</keyword>
<name>A0A4C1U3U9_EUMVA</name>
<dbReference type="Proteomes" id="UP000299102">
    <property type="component" value="Unassembled WGS sequence"/>
</dbReference>